<feature type="binding site" evidence="9">
    <location>
        <begin position="141"/>
        <end position="143"/>
    </location>
    <ligand>
        <name>FAD</name>
        <dbReference type="ChEBI" id="CHEBI:57692"/>
    </ligand>
</feature>
<dbReference type="PROSITE" id="PS00076">
    <property type="entry name" value="PYRIDINE_REDOX_1"/>
    <property type="match status" value="1"/>
</dbReference>
<reference evidence="14" key="2">
    <citation type="journal article" date="2021" name="PeerJ">
        <title>Extensive microbial diversity within the chicken gut microbiome revealed by metagenomics and culture.</title>
        <authorList>
            <person name="Gilroy R."/>
            <person name="Ravi A."/>
            <person name="Getino M."/>
            <person name="Pursley I."/>
            <person name="Horton D.L."/>
            <person name="Alikhan N.F."/>
            <person name="Baker D."/>
            <person name="Gharbi K."/>
            <person name="Hall N."/>
            <person name="Watson M."/>
            <person name="Adriaenssens E.M."/>
            <person name="Foster-Nyarko E."/>
            <person name="Jarju S."/>
            <person name="Secka A."/>
            <person name="Antonio M."/>
            <person name="Oren A."/>
            <person name="Chaudhuri R.R."/>
            <person name="La Ragione R."/>
            <person name="Hildebrand F."/>
            <person name="Pallen M.J."/>
        </authorList>
    </citation>
    <scope>NUCLEOTIDE SEQUENCE</scope>
    <source>
        <strain evidence="14">CHK152-2871</strain>
    </source>
</reference>
<evidence type="ECO:0000256" key="4">
    <source>
        <dbReference type="ARBA" id="ARBA00023002"/>
    </source>
</evidence>
<dbReference type="Pfam" id="PF02852">
    <property type="entry name" value="Pyr_redox_dim"/>
    <property type="match status" value="1"/>
</dbReference>
<keyword evidence="4 11" id="KW-0560">Oxidoreductase</keyword>
<dbReference type="Proteomes" id="UP000886865">
    <property type="component" value="Unassembled WGS sequence"/>
</dbReference>
<dbReference type="EMBL" id="DVJQ01000042">
    <property type="protein sequence ID" value="HIS74321.1"/>
    <property type="molecule type" value="Genomic_DNA"/>
</dbReference>
<sequence>MKYDVAIIGLGPSGLEFAKCALKLGLKVIAFEKSSAGGTCLNLGCIPTKTMLSCAEVFSKAKNCDKYGIELDSSSLGFSYQQMCKKRSETVNKLKNALLKDLTSKGLEIVNESASVKCVNNSATVIANNIEYFSDKIIIATGSKPNCISNFSFNHRDFISSDDLLKCEELPKSILIIGSGAIGVEWATILNEFGVNVFVIEMAERLAPSCDIDISSRIERIFKMKKIKFYKNATLLEFNSNIAKLSNGENIICDKVLCAAGRRPVLTQIDGVDLKINADCTTNVNNLYVTGDAAGGKMLAHAASSQARALFNNLYKGMEYIVSDIPSVIYTTPEIASIGIREQDIDNPHEYKIVKLPISYLAKSWCDGEIDGFIKLIIKDKHIKGAHIVSKEASALIMQIAIAMKADMDTDELCDVVFAHPTYSEGIMEALNNA</sequence>
<keyword evidence="9" id="KW-0547">Nucleotide-binding</keyword>
<dbReference type="GO" id="GO:0050660">
    <property type="term" value="F:flavin adenine dinucleotide binding"/>
    <property type="evidence" value="ECO:0007669"/>
    <property type="project" value="TreeGrafter"/>
</dbReference>
<dbReference type="PANTHER" id="PTHR22912">
    <property type="entry name" value="DISULFIDE OXIDOREDUCTASE"/>
    <property type="match status" value="1"/>
</dbReference>
<evidence type="ECO:0000256" key="8">
    <source>
        <dbReference type="PIRSR" id="PIRSR000350-2"/>
    </source>
</evidence>
<dbReference type="GO" id="GO:0004148">
    <property type="term" value="F:dihydrolipoyl dehydrogenase (NADH) activity"/>
    <property type="evidence" value="ECO:0007669"/>
    <property type="project" value="TreeGrafter"/>
</dbReference>
<dbReference type="PRINTS" id="PR00411">
    <property type="entry name" value="PNDRDTASEI"/>
</dbReference>
<dbReference type="InterPro" id="IPR004099">
    <property type="entry name" value="Pyr_nucl-diS_OxRdtase_dimer"/>
</dbReference>
<dbReference type="Pfam" id="PF07992">
    <property type="entry name" value="Pyr_redox_2"/>
    <property type="match status" value="1"/>
</dbReference>
<evidence type="ECO:0000256" key="6">
    <source>
        <dbReference type="ARBA" id="ARBA00023157"/>
    </source>
</evidence>
<keyword evidence="2 11" id="KW-0285">Flavoprotein</keyword>
<feature type="domain" description="Pyridine nucleotide-disulphide oxidoreductase dimerisation" evidence="12">
    <location>
        <begin position="325"/>
        <end position="430"/>
    </location>
</feature>
<protein>
    <submittedName>
        <fullName evidence="14">NAD(P)/FAD-dependent oxidoreductase</fullName>
    </submittedName>
</protein>
<keyword evidence="7 11" id="KW-0676">Redox-active center</keyword>
<name>A0A9D1FI73_9BACT</name>
<evidence type="ECO:0000256" key="10">
    <source>
        <dbReference type="PIRSR" id="PIRSR000350-4"/>
    </source>
</evidence>
<dbReference type="Gene3D" id="3.30.390.30">
    <property type="match status" value="1"/>
</dbReference>
<dbReference type="PIRSF" id="PIRSF000350">
    <property type="entry name" value="Mercury_reductase_MerA"/>
    <property type="match status" value="1"/>
</dbReference>
<accession>A0A9D1FI73</accession>
<proteinExistence type="inferred from homology"/>
<feature type="binding site" evidence="9">
    <location>
        <position position="261"/>
    </location>
    <ligand>
        <name>NAD(+)</name>
        <dbReference type="ChEBI" id="CHEBI:57540"/>
    </ligand>
</feature>
<keyword evidence="5 9" id="KW-0520">NAD</keyword>
<dbReference type="GO" id="GO:0006103">
    <property type="term" value="P:2-oxoglutarate metabolic process"/>
    <property type="evidence" value="ECO:0007669"/>
    <property type="project" value="TreeGrafter"/>
</dbReference>
<feature type="binding site" evidence="9">
    <location>
        <position position="201"/>
    </location>
    <ligand>
        <name>NAD(+)</name>
        <dbReference type="ChEBI" id="CHEBI:57540"/>
    </ligand>
</feature>
<evidence type="ECO:0000259" key="13">
    <source>
        <dbReference type="Pfam" id="PF07992"/>
    </source>
</evidence>
<dbReference type="Gene3D" id="3.50.50.60">
    <property type="entry name" value="FAD/NAD(P)-binding domain"/>
    <property type="match status" value="2"/>
</dbReference>
<feature type="binding site" evidence="9">
    <location>
        <position position="292"/>
    </location>
    <ligand>
        <name>FAD</name>
        <dbReference type="ChEBI" id="CHEBI:57692"/>
    </ligand>
</feature>
<dbReference type="SUPFAM" id="SSF51905">
    <property type="entry name" value="FAD/NAD(P)-binding domain"/>
    <property type="match status" value="2"/>
</dbReference>
<evidence type="ECO:0000256" key="1">
    <source>
        <dbReference type="ARBA" id="ARBA00007532"/>
    </source>
</evidence>
<evidence type="ECO:0000259" key="12">
    <source>
        <dbReference type="Pfam" id="PF02852"/>
    </source>
</evidence>
<feature type="binding site" evidence="9">
    <location>
        <begin position="178"/>
        <end position="185"/>
    </location>
    <ligand>
        <name>NAD(+)</name>
        <dbReference type="ChEBI" id="CHEBI:57540"/>
    </ligand>
</feature>
<evidence type="ECO:0000256" key="3">
    <source>
        <dbReference type="ARBA" id="ARBA00022827"/>
    </source>
</evidence>
<organism evidence="14 15">
    <name type="scientific">Candidatus Galligastranaerophilus intestinavium</name>
    <dbReference type="NCBI Taxonomy" id="2840836"/>
    <lineage>
        <taxon>Bacteria</taxon>
        <taxon>Candidatus Galligastranaerophilus</taxon>
    </lineage>
</organism>
<dbReference type="AlphaFoldDB" id="A0A9D1FI73"/>
<comment type="cofactor">
    <cofactor evidence="9">
        <name>FAD</name>
        <dbReference type="ChEBI" id="CHEBI:57692"/>
    </cofactor>
    <text evidence="9">Binds 1 FAD per subunit.</text>
</comment>
<evidence type="ECO:0000313" key="15">
    <source>
        <dbReference type="Proteomes" id="UP000886865"/>
    </source>
</evidence>
<keyword evidence="6" id="KW-1015">Disulfide bond</keyword>
<dbReference type="SUPFAM" id="SSF55424">
    <property type="entry name" value="FAD/NAD-linked reductases, dimerisation (C-terminal) domain"/>
    <property type="match status" value="1"/>
</dbReference>
<comment type="caution">
    <text evidence="14">The sequence shown here is derived from an EMBL/GenBank/DDBJ whole genome shotgun (WGS) entry which is preliminary data.</text>
</comment>
<reference evidence="14" key="1">
    <citation type="submission" date="2020-10" db="EMBL/GenBank/DDBJ databases">
        <authorList>
            <person name="Gilroy R."/>
        </authorList>
    </citation>
    <scope>NUCLEOTIDE SEQUENCE</scope>
    <source>
        <strain evidence="14">CHK152-2871</strain>
    </source>
</reference>
<dbReference type="InterPro" id="IPR012999">
    <property type="entry name" value="Pyr_OxRdtase_I_AS"/>
</dbReference>
<evidence type="ECO:0000256" key="2">
    <source>
        <dbReference type="ARBA" id="ARBA00022630"/>
    </source>
</evidence>
<evidence type="ECO:0000256" key="5">
    <source>
        <dbReference type="ARBA" id="ARBA00023027"/>
    </source>
</evidence>
<dbReference type="InterPro" id="IPR023753">
    <property type="entry name" value="FAD/NAD-binding_dom"/>
</dbReference>
<evidence type="ECO:0000313" key="14">
    <source>
        <dbReference type="EMBL" id="HIS74321.1"/>
    </source>
</evidence>
<dbReference type="PRINTS" id="PR00368">
    <property type="entry name" value="FADPNR"/>
</dbReference>
<feature type="binding site" evidence="9">
    <location>
        <position position="49"/>
    </location>
    <ligand>
        <name>FAD</name>
        <dbReference type="ChEBI" id="CHEBI:57692"/>
    </ligand>
</feature>
<dbReference type="InterPro" id="IPR016156">
    <property type="entry name" value="FAD/NAD-linked_Rdtase_dimer_sf"/>
</dbReference>
<dbReference type="InterPro" id="IPR050151">
    <property type="entry name" value="Class-I_Pyr_Nuc-Dis_Oxidored"/>
</dbReference>
<evidence type="ECO:0000256" key="11">
    <source>
        <dbReference type="RuleBase" id="RU003691"/>
    </source>
</evidence>
<evidence type="ECO:0000256" key="9">
    <source>
        <dbReference type="PIRSR" id="PIRSR000350-3"/>
    </source>
</evidence>
<dbReference type="InterPro" id="IPR001100">
    <property type="entry name" value="Pyr_nuc-diS_OxRdtase"/>
</dbReference>
<feature type="active site" description="Proton acceptor" evidence="8">
    <location>
        <position position="420"/>
    </location>
</feature>
<evidence type="ECO:0000256" key="7">
    <source>
        <dbReference type="ARBA" id="ARBA00023284"/>
    </source>
</evidence>
<comment type="similarity">
    <text evidence="1 11">Belongs to the class-I pyridine nucleotide-disulfide oxidoreductase family.</text>
</comment>
<feature type="disulfide bond" description="Redox-active" evidence="10">
    <location>
        <begin position="40"/>
        <end position="45"/>
    </location>
</feature>
<keyword evidence="3 9" id="KW-0274">FAD</keyword>
<dbReference type="InterPro" id="IPR036188">
    <property type="entry name" value="FAD/NAD-bd_sf"/>
</dbReference>
<gene>
    <name evidence="14" type="ORF">IAA86_04800</name>
</gene>
<feature type="binding site" evidence="9">
    <location>
        <begin position="298"/>
        <end position="301"/>
    </location>
    <ligand>
        <name>FAD</name>
        <dbReference type="ChEBI" id="CHEBI:57692"/>
    </ligand>
</feature>
<dbReference type="PANTHER" id="PTHR22912:SF151">
    <property type="entry name" value="DIHYDROLIPOYL DEHYDROGENASE, MITOCHONDRIAL"/>
    <property type="match status" value="1"/>
</dbReference>
<feature type="domain" description="FAD/NAD(P)-binding" evidence="13">
    <location>
        <begin position="3"/>
        <end position="307"/>
    </location>
</feature>